<sequence length="105" mass="12383">MKNKGLTIIPYNLFRKYKEEEIRMISNRFDNEPPRHYDTTTLEIVFDIPNQIHQTRQSIKTPSIPIKKIFAKSIEIESNNDSLPKTLQRKIKTKTTIKDESILPI</sequence>
<dbReference type="Proteomes" id="UP001152300">
    <property type="component" value="Unassembled WGS sequence"/>
</dbReference>
<comment type="caution">
    <text evidence="1">The sequence shown here is derived from an EMBL/GenBank/DDBJ whole genome shotgun (WGS) entry which is preliminary data.</text>
</comment>
<organism evidence="1 2">
    <name type="scientific">Sclerotinia nivalis</name>
    <dbReference type="NCBI Taxonomy" id="352851"/>
    <lineage>
        <taxon>Eukaryota</taxon>
        <taxon>Fungi</taxon>
        <taxon>Dikarya</taxon>
        <taxon>Ascomycota</taxon>
        <taxon>Pezizomycotina</taxon>
        <taxon>Leotiomycetes</taxon>
        <taxon>Helotiales</taxon>
        <taxon>Sclerotiniaceae</taxon>
        <taxon>Sclerotinia</taxon>
    </lineage>
</organism>
<dbReference type="EMBL" id="JAPEIS010000001">
    <property type="protein sequence ID" value="KAJ8071638.1"/>
    <property type="molecule type" value="Genomic_DNA"/>
</dbReference>
<evidence type="ECO:0000313" key="2">
    <source>
        <dbReference type="Proteomes" id="UP001152300"/>
    </source>
</evidence>
<keyword evidence="2" id="KW-1185">Reference proteome</keyword>
<name>A0A9X0B0W7_9HELO</name>
<gene>
    <name evidence="1" type="ORF">OCU04_001958</name>
</gene>
<reference evidence="1" key="1">
    <citation type="submission" date="2022-11" db="EMBL/GenBank/DDBJ databases">
        <title>Genome Resource of Sclerotinia nivalis Strain SnTB1, a Plant Pathogen Isolated from American Ginseng.</title>
        <authorList>
            <person name="Fan S."/>
        </authorList>
    </citation>
    <scope>NUCLEOTIDE SEQUENCE</scope>
    <source>
        <strain evidence="1">SnTB1</strain>
    </source>
</reference>
<accession>A0A9X0B0W7</accession>
<protein>
    <submittedName>
        <fullName evidence="1">Uncharacterized protein</fullName>
    </submittedName>
</protein>
<evidence type="ECO:0000313" key="1">
    <source>
        <dbReference type="EMBL" id="KAJ8071638.1"/>
    </source>
</evidence>
<proteinExistence type="predicted"/>
<dbReference type="AlphaFoldDB" id="A0A9X0B0W7"/>